<dbReference type="GO" id="GO:0016787">
    <property type="term" value="F:hydrolase activity"/>
    <property type="evidence" value="ECO:0007669"/>
    <property type="project" value="InterPro"/>
</dbReference>
<organism evidence="3 4">
    <name type="scientific">Christiangramia oceanisediminis</name>
    <dbReference type="NCBI Taxonomy" id="2920386"/>
    <lineage>
        <taxon>Bacteria</taxon>
        <taxon>Pseudomonadati</taxon>
        <taxon>Bacteroidota</taxon>
        <taxon>Flavobacteriia</taxon>
        <taxon>Flavobacteriales</taxon>
        <taxon>Flavobacteriaceae</taxon>
        <taxon>Christiangramia</taxon>
    </lineage>
</organism>
<dbReference type="InterPro" id="IPR050742">
    <property type="entry name" value="Helicase_Restrict-Modif_Enz"/>
</dbReference>
<protein>
    <submittedName>
        <fullName evidence="3">DEAD/DEAH box helicase family protein</fullName>
    </submittedName>
</protein>
<gene>
    <name evidence="3" type="ORF">MKO06_03790</name>
</gene>
<keyword evidence="3" id="KW-0347">Helicase</keyword>
<dbReference type="GO" id="GO:0005524">
    <property type="term" value="F:ATP binding"/>
    <property type="evidence" value="ECO:0007669"/>
    <property type="project" value="InterPro"/>
</dbReference>
<reference evidence="3" key="1">
    <citation type="submission" date="2022-07" db="EMBL/GenBank/DDBJ databases">
        <title>Gramela sediminis sp. nov., isolated from deep-sea sediment of the Indian Ocean.</title>
        <authorList>
            <person name="Shi H."/>
        </authorList>
    </citation>
    <scope>NUCLEOTIDE SEQUENCE</scope>
    <source>
        <strain evidence="3">GC03-9</strain>
    </source>
</reference>
<dbReference type="EMBL" id="JANCNS010000001">
    <property type="protein sequence ID" value="MCP9199016.1"/>
    <property type="molecule type" value="Genomic_DNA"/>
</dbReference>
<sequence length="865" mass="98629">MKFTLKDYQEEAVGNSLERLWKASKRWKEDGDIHAFSLTATTGAGKTVMAAAVFEALFYGDDNFNFELDPTATVIWFSDDPSLNEQSRFRLLEASDKLDYSDLVVVENSFNQEKFQPGKIYFLNTQKLSKTSLLTRGHVDSENTDSDQLPLYPDIRPDNRAFTIWDTIKNTIQDEKRTLYLLLDEAHRGMGKRSDAVKKEKSTIVKNLINGSGDVPPIPIVWGISATVERFNNAVEDAKNRSTLPNVIVDSEKVQNSGLLKDTIILDFPDNTGQVDNVLVRRGAKKLKEITEAWQEYSRNQGEDNLVVPLMVIQVPNNPNKDDVGRALDTVFKEWEEIDVKSVAHVFGEHTVQTFGAHKVEYIAPQRVQETSNIRILIAKDAISTGWDCPRAEVMVSFRPAKDKTHITQLLGRMVRTPLARRIPGNDRLNAVECLLPAFDRKTVEIVADTLMNGGTDDGSGGIPGRRVLIKPIEVNPNDLIPQEIWELFENLPSQELPKTHSKPVKRLTALAQELATDKILEDAGKKAHSELHIILDAARTRFSKELETSKKQVLEVKVNSLVTDLNEQEKSFNDYIENADFEVINNAYRNTARIISPDLAKTYAEYLAHLNKDEEDFEEALFEARIEIASLGLVNEIQEYLESEADKISKKWLNDYRVEIKNLKDERRDAYRILKSWSKEPMDFNLEKPIEWMVPTILLENEKEIKLTTFQKHLMSDNSGFFPCHLNSWEQDVLNKELSRPGNLGWYRNPSNATQDSLGISYIQDEKFSIMRPDFIFFARNNDNSVVADIIDPHSHHLSDALPKLLGLVSFAKKYGKNFRRIEAITKIDDKLRYLDIMNPEIQTAVKNTESVKILFEGEYGSDY</sequence>
<feature type="domain" description="Helicase/UvrB N-terminal" evidence="2">
    <location>
        <begin position="3"/>
        <end position="199"/>
    </location>
</feature>
<keyword evidence="4" id="KW-1185">Reference proteome</keyword>
<dbReference type="PANTHER" id="PTHR47396">
    <property type="entry name" value="TYPE I RESTRICTION ENZYME ECOKI R PROTEIN"/>
    <property type="match status" value="1"/>
</dbReference>
<name>A0A9X2I145_9FLAO</name>
<proteinExistence type="predicted"/>
<dbReference type="AlphaFoldDB" id="A0A9X2I145"/>
<evidence type="ECO:0000313" key="3">
    <source>
        <dbReference type="EMBL" id="MCP9199016.1"/>
    </source>
</evidence>
<feature type="coiled-coil region" evidence="1">
    <location>
        <begin position="654"/>
        <end position="681"/>
    </location>
</feature>
<dbReference type="Pfam" id="PF04851">
    <property type="entry name" value="ResIII"/>
    <property type="match status" value="1"/>
</dbReference>
<dbReference type="RefSeq" id="WP_241551009.1">
    <property type="nucleotide sequence ID" value="NZ_JANCNS010000001.1"/>
</dbReference>
<dbReference type="PANTHER" id="PTHR47396:SF1">
    <property type="entry name" value="ATP-DEPENDENT HELICASE IRC3-RELATED"/>
    <property type="match status" value="1"/>
</dbReference>
<keyword evidence="1" id="KW-0175">Coiled coil</keyword>
<evidence type="ECO:0000256" key="1">
    <source>
        <dbReference type="SAM" id="Coils"/>
    </source>
</evidence>
<comment type="caution">
    <text evidence="3">The sequence shown here is derived from an EMBL/GenBank/DDBJ whole genome shotgun (WGS) entry which is preliminary data.</text>
</comment>
<dbReference type="Proteomes" id="UP001155280">
    <property type="component" value="Unassembled WGS sequence"/>
</dbReference>
<evidence type="ECO:0000313" key="4">
    <source>
        <dbReference type="Proteomes" id="UP001155280"/>
    </source>
</evidence>
<dbReference type="Gene3D" id="3.40.50.300">
    <property type="entry name" value="P-loop containing nucleotide triphosphate hydrolases"/>
    <property type="match status" value="2"/>
</dbReference>
<dbReference type="GO" id="GO:0004386">
    <property type="term" value="F:helicase activity"/>
    <property type="evidence" value="ECO:0007669"/>
    <property type="project" value="UniProtKB-KW"/>
</dbReference>
<dbReference type="InterPro" id="IPR006935">
    <property type="entry name" value="Helicase/UvrB_N"/>
</dbReference>
<dbReference type="SUPFAM" id="SSF52540">
    <property type="entry name" value="P-loop containing nucleoside triphosphate hydrolases"/>
    <property type="match status" value="2"/>
</dbReference>
<evidence type="ECO:0000259" key="2">
    <source>
        <dbReference type="Pfam" id="PF04851"/>
    </source>
</evidence>
<keyword evidence="3" id="KW-0378">Hydrolase</keyword>
<keyword evidence="3" id="KW-0547">Nucleotide-binding</keyword>
<accession>A0A9X2I145</accession>
<dbReference type="GO" id="GO:0003677">
    <property type="term" value="F:DNA binding"/>
    <property type="evidence" value="ECO:0007669"/>
    <property type="project" value="InterPro"/>
</dbReference>
<dbReference type="InterPro" id="IPR027417">
    <property type="entry name" value="P-loop_NTPase"/>
</dbReference>
<dbReference type="CDD" id="cd18785">
    <property type="entry name" value="SF2_C"/>
    <property type="match status" value="1"/>
</dbReference>
<keyword evidence="3" id="KW-0067">ATP-binding</keyword>
<dbReference type="GO" id="GO:0005829">
    <property type="term" value="C:cytosol"/>
    <property type="evidence" value="ECO:0007669"/>
    <property type="project" value="TreeGrafter"/>
</dbReference>